<dbReference type="GeneTree" id="ENSGT00530000063927"/>
<feature type="domain" description="Centromere protein J C-terminal" evidence="4">
    <location>
        <begin position="756"/>
        <end position="784"/>
    </location>
</feature>
<evidence type="ECO:0000259" key="5">
    <source>
        <dbReference type="Pfam" id="PF25779"/>
    </source>
</evidence>
<dbReference type="InterPro" id="IPR026581">
    <property type="entry name" value="TCP10L/CENPJ"/>
</dbReference>
<sequence>GQKKTFEELLEEQLMLEEQRLKSVQQQKVREYNKAPPKKAFLKRGEGLSRFTNKRKVPLSKLEVKKPKPQLQARVISRSNSDPVAIQKGGTNGVQRLPFQRKTATLNKENRVRGLSSPPRDIRVESKIAGRRLLGSHQRLNTEGPESIQTDPEGRPTKRHQLGQVKEQNIRKVGLSAQAVRNPGHNAQPNPVTKQVGMLRGPEKAGNDAARETSSGLRVESAKGRTGSEARDGVPQESYELSFQEKLQRWDCDRQLESMELGEFELLEQAAEELSFSSNSSFVMKVLQMDQQHRGLHPRRLSSTPIKSAPSGARQRCSSVGSSCGLACKSSSVNSDAFVVKMTDDALKNKVSVEDKELLDSEREDKHANSDVSFSGGSEFEDQEVAAKPPSFPSTLCFPAQSNPPYDKRSYQDEDSCRDSAADVTGVDDSVLSNADESTLIEDKDGQQGRVVFDDDDTWNDLEDTAIGTANEPRGVSPVPKAKASGISPPMQTLLRKVAVSKVVQEPDPPLPPASQLMTRLFPSLKPKVQNAPLPPPPAASVAPESKKPEEVTGQQVQSRQLRERLVELEIEIERFKKENAAVTKLRQENEKNQENLRKERLEFEQIKAEELVKFEEYKKEENRKLHKERKLFEKHASAARAMPDKKEREEIQVLKQQLSSLQEELRGRESRWASTNSRLRQQIDSLSQENSALRDEVLAGGGRLIVFPNGTKKEVSADGLSAKVTFFNGDTKEVTGDQRVIYYYADAQTTHITYPDGMEVLHFPNNQTEKHFPDGHKEITFSDQTVKNLFPNGREESVLTDGTIIQVNPDGTKEIHFNTGQKEIHTADYKRREYPDGTVKTVYTDGRQETHYPTGRLRVKDKDGNVILDNMA</sequence>
<feature type="region of interest" description="Disordered" evidence="3">
    <location>
        <begin position="524"/>
        <end position="560"/>
    </location>
</feature>
<dbReference type="GO" id="GO:0061511">
    <property type="term" value="P:centriole elongation"/>
    <property type="evidence" value="ECO:0007669"/>
    <property type="project" value="TreeGrafter"/>
</dbReference>
<dbReference type="Pfam" id="PF07202">
    <property type="entry name" value="Tcp10_C"/>
    <property type="match status" value="3"/>
</dbReference>
<dbReference type="InterPro" id="IPR009852">
    <property type="entry name" value="CENPJ_C_dom"/>
</dbReference>
<organism evidence="6 7">
    <name type="scientific">Sander lucioperca</name>
    <name type="common">Pike-perch</name>
    <name type="synonym">Perca lucioperca</name>
    <dbReference type="NCBI Taxonomy" id="283035"/>
    <lineage>
        <taxon>Eukaryota</taxon>
        <taxon>Metazoa</taxon>
        <taxon>Chordata</taxon>
        <taxon>Craniata</taxon>
        <taxon>Vertebrata</taxon>
        <taxon>Euteleostomi</taxon>
        <taxon>Actinopterygii</taxon>
        <taxon>Neopterygii</taxon>
        <taxon>Teleostei</taxon>
        <taxon>Neoteleostei</taxon>
        <taxon>Acanthomorphata</taxon>
        <taxon>Eupercaria</taxon>
        <taxon>Perciformes</taxon>
        <taxon>Percoidei</taxon>
        <taxon>Percidae</taxon>
        <taxon>Luciopercinae</taxon>
        <taxon>Sander</taxon>
    </lineage>
</organism>
<reference evidence="6" key="2">
    <citation type="submission" date="2025-09" db="UniProtKB">
        <authorList>
            <consortium name="Ensembl"/>
        </authorList>
    </citation>
    <scope>IDENTIFICATION</scope>
</reference>
<dbReference type="InterPro" id="IPR058029">
    <property type="entry name" value="Tubulin-bd_CENPJ"/>
</dbReference>
<dbReference type="GO" id="GO:0060271">
    <property type="term" value="P:cilium assembly"/>
    <property type="evidence" value="ECO:0007669"/>
    <property type="project" value="TreeGrafter"/>
</dbReference>
<dbReference type="PANTHER" id="PTHR10331:SF27">
    <property type="entry name" value="CENTROMERE PROTEIN J"/>
    <property type="match status" value="1"/>
</dbReference>
<feature type="region of interest" description="Disordered" evidence="3">
    <location>
        <begin position="70"/>
        <end position="162"/>
    </location>
</feature>
<dbReference type="Pfam" id="PF25779">
    <property type="entry name" value="Tubulin-bind_CPAP"/>
    <property type="match status" value="1"/>
</dbReference>
<dbReference type="Ensembl" id="ENSSLUT00000020399.1">
    <property type="protein sequence ID" value="ENSSLUP00000019765.1"/>
    <property type="gene ID" value="ENSSLUG00000009127.1"/>
</dbReference>
<feature type="domain" description="Centromere protein J C-terminal" evidence="4">
    <location>
        <begin position="792"/>
        <end position="826"/>
    </location>
</feature>
<dbReference type="GO" id="GO:0005813">
    <property type="term" value="C:centrosome"/>
    <property type="evidence" value="ECO:0007669"/>
    <property type="project" value="TreeGrafter"/>
</dbReference>
<dbReference type="GO" id="GO:0015631">
    <property type="term" value="F:tubulin binding"/>
    <property type="evidence" value="ECO:0007669"/>
    <property type="project" value="TreeGrafter"/>
</dbReference>
<name>A0A8C9Y7S7_SANLU</name>
<feature type="domain" description="CENPJ tubulin-binding region" evidence="5">
    <location>
        <begin position="1"/>
        <end position="53"/>
    </location>
</feature>
<dbReference type="Proteomes" id="UP000694568">
    <property type="component" value="Unplaced"/>
</dbReference>
<protein>
    <submittedName>
        <fullName evidence="6">Centromere protein J</fullName>
    </submittedName>
</protein>
<reference evidence="6" key="1">
    <citation type="submission" date="2025-08" db="UniProtKB">
        <authorList>
            <consortium name="Ensembl"/>
        </authorList>
    </citation>
    <scope>IDENTIFICATION</scope>
</reference>
<dbReference type="AlphaFoldDB" id="A0A8C9Y7S7"/>
<feature type="compositionally biased region" description="Basic and acidic residues" evidence="3">
    <location>
        <begin position="406"/>
        <end position="421"/>
    </location>
</feature>
<evidence type="ECO:0000256" key="3">
    <source>
        <dbReference type="SAM" id="MobiDB-lite"/>
    </source>
</evidence>
<feature type="region of interest" description="Disordered" evidence="3">
    <location>
        <begin position="181"/>
        <end position="237"/>
    </location>
</feature>
<comment type="similarity">
    <text evidence="1">Belongs to the TCP10 family.</text>
</comment>
<feature type="coiled-coil region" evidence="2">
    <location>
        <begin position="645"/>
        <end position="697"/>
    </location>
</feature>
<accession>A0A8C9Y7S7</accession>
<evidence type="ECO:0000256" key="1">
    <source>
        <dbReference type="ARBA" id="ARBA00005627"/>
    </source>
</evidence>
<dbReference type="GO" id="GO:0005814">
    <property type="term" value="C:centriole"/>
    <property type="evidence" value="ECO:0007669"/>
    <property type="project" value="TreeGrafter"/>
</dbReference>
<evidence type="ECO:0000256" key="2">
    <source>
        <dbReference type="SAM" id="Coils"/>
    </source>
</evidence>
<feature type="compositionally biased region" description="Basic and acidic residues" evidence="3">
    <location>
        <begin position="358"/>
        <end position="369"/>
    </location>
</feature>
<feature type="region of interest" description="Disordered" evidence="3">
    <location>
        <begin position="358"/>
        <end position="490"/>
    </location>
</feature>
<evidence type="ECO:0000259" key="4">
    <source>
        <dbReference type="Pfam" id="PF07202"/>
    </source>
</evidence>
<keyword evidence="7" id="KW-1185">Reference proteome</keyword>
<feature type="domain" description="Centromere protein J C-terminal" evidence="4">
    <location>
        <begin position="831"/>
        <end position="857"/>
    </location>
</feature>
<evidence type="ECO:0000313" key="7">
    <source>
        <dbReference type="Proteomes" id="UP000694568"/>
    </source>
</evidence>
<dbReference type="GO" id="GO:0019904">
    <property type="term" value="F:protein domain specific binding"/>
    <property type="evidence" value="ECO:0007669"/>
    <property type="project" value="Ensembl"/>
</dbReference>
<evidence type="ECO:0000313" key="6">
    <source>
        <dbReference type="Ensembl" id="ENSSLUP00000019765.1"/>
    </source>
</evidence>
<keyword evidence="2" id="KW-0175">Coiled coil</keyword>
<dbReference type="Gene3D" id="2.60.450.20">
    <property type="match status" value="1"/>
</dbReference>
<feature type="compositionally biased region" description="Basic and acidic residues" evidence="3">
    <location>
        <begin position="201"/>
        <end position="211"/>
    </location>
</feature>
<dbReference type="InterPro" id="IPR047002">
    <property type="entry name" value="Tcp10_C_sf"/>
</dbReference>
<feature type="compositionally biased region" description="Acidic residues" evidence="3">
    <location>
        <begin position="454"/>
        <end position="464"/>
    </location>
</feature>
<proteinExistence type="inferred from homology"/>
<feature type="region of interest" description="Disordered" evidence="3">
    <location>
        <begin position="295"/>
        <end position="314"/>
    </location>
</feature>
<feature type="compositionally biased region" description="Basic and acidic residues" evidence="3">
    <location>
        <begin position="220"/>
        <end position="234"/>
    </location>
</feature>
<dbReference type="PANTHER" id="PTHR10331">
    <property type="entry name" value="T COMPLEX PROTEIN 10"/>
    <property type="match status" value="1"/>
</dbReference>